<evidence type="ECO:0000256" key="26">
    <source>
        <dbReference type="PIRSR" id="PIRSR601834-1"/>
    </source>
</evidence>
<evidence type="ECO:0000256" key="15">
    <source>
        <dbReference type="ARBA" id="ARBA00023002"/>
    </source>
</evidence>
<keyword evidence="9" id="KW-0812">Transmembrane</keyword>
<comment type="catalytic activity">
    <reaction evidence="1">
        <text>Endohydrolysis of (1-&gt;4)-beta-D-glucosidic linkages in cellulose, lichenin and cereal beta-D-glucans.</text>
        <dbReference type="EC" id="3.2.1.4"/>
    </reaction>
</comment>
<evidence type="ECO:0000256" key="21">
    <source>
        <dbReference type="ARBA" id="ARBA00023326"/>
    </source>
</evidence>
<evidence type="ECO:0000256" key="17">
    <source>
        <dbReference type="ARBA" id="ARBA00023128"/>
    </source>
</evidence>
<dbReference type="Pfam" id="PF00175">
    <property type="entry name" value="NAD_binding_1"/>
    <property type="match status" value="1"/>
</dbReference>
<evidence type="ECO:0000259" key="28">
    <source>
        <dbReference type="PROSITE" id="PS51384"/>
    </source>
</evidence>
<accession>A0AAD9YYV3</accession>
<feature type="region of interest" description="Disordered" evidence="27">
    <location>
        <begin position="215"/>
        <end position="244"/>
    </location>
</feature>
<dbReference type="EC" id="3.2.1.4" evidence="7"/>
<feature type="binding site" evidence="26">
    <location>
        <position position="305"/>
    </location>
    <ligand>
        <name>FAD</name>
        <dbReference type="ChEBI" id="CHEBI:57692"/>
    </ligand>
</feature>
<evidence type="ECO:0000256" key="6">
    <source>
        <dbReference type="ARBA" id="ARBA00012011"/>
    </source>
</evidence>
<evidence type="ECO:0000256" key="12">
    <source>
        <dbReference type="ARBA" id="ARBA00022827"/>
    </source>
</evidence>
<comment type="caution">
    <text evidence="29">The sequence shown here is derived from an EMBL/GenBank/DDBJ whole genome shotgun (WGS) entry which is preliminary data.</text>
</comment>
<evidence type="ECO:0000256" key="24">
    <source>
        <dbReference type="ARBA" id="ARBA00041256"/>
    </source>
</evidence>
<feature type="binding site" evidence="26">
    <location>
        <position position="332"/>
    </location>
    <ligand>
        <name>FAD</name>
        <dbReference type="ChEBI" id="CHEBI:57692"/>
    </ligand>
</feature>
<evidence type="ECO:0000256" key="4">
    <source>
        <dbReference type="ARBA" id="ARBA00006105"/>
    </source>
</evidence>
<organism evidence="29 30">
    <name type="scientific">Lepraria neglecta</name>
    <dbReference type="NCBI Taxonomy" id="209136"/>
    <lineage>
        <taxon>Eukaryota</taxon>
        <taxon>Fungi</taxon>
        <taxon>Dikarya</taxon>
        <taxon>Ascomycota</taxon>
        <taxon>Pezizomycotina</taxon>
        <taxon>Lecanoromycetes</taxon>
        <taxon>OSLEUM clade</taxon>
        <taxon>Lecanoromycetidae</taxon>
        <taxon>Lecanorales</taxon>
        <taxon>Lecanorineae</taxon>
        <taxon>Stereocaulaceae</taxon>
        <taxon>Lepraria</taxon>
    </lineage>
</organism>
<dbReference type="GO" id="GO:0090524">
    <property type="term" value="F:cytochrome-b5 reductase activity, acting on NADH"/>
    <property type="evidence" value="ECO:0007669"/>
    <property type="project" value="UniProtKB-EC"/>
</dbReference>
<evidence type="ECO:0000256" key="20">
    <source>
        <dbReference type="ARBA" id="ARBA00023295"/>
    </source>
</evidence>
<evidence type="ECO:0000256" key="23">
    <source>
        <dbReference type="ARBA" id="ARBA00039435"/>
    </source>
</evidence>
<feature type="binding site" evidence="26">
    <location>
        <position position="373"/>
    </location>
    <ligand>
        <name>FAD</name>
        <dbReference type="ChEBI" id="CHEBI:57692"/>
    </ligand>
</feature>
<proteinExistence type="inferred from homology"/>
<keyword evidence="30" id="KW-1185">Reference proteome</keyword>
<dbReference type="PANTHER" id="PTHR19370:SF171">
    <property type="entry name" value="NADH-CYTOCHROME B5 REDUCTASE 2"/>
    <property type="match status" value="1"/>
</dbReference>
<dbReference type="Pfam" id="PF02015">
    <property type="entry name" value="Glyco_hydro_45"/>
    <property type="match status" value="1"/>
</dbReference>
<dbReference type="Proteomes" id="UP001276659">
    <property type="component" value="Unassembled WGS sequence"/>
</dbReference>
<comment type="subcellular location">
    <subcellularLocation>
        <location evidence="3">Mitochondrion outer membrane</location>
        <topology evidence="3">Single-pass membrane protein</topology>
    </subcellularLocation>
</comment>
<dbReference type="CDD" id="cd06183">
    <property type="entry name" value="cyt_b5_reduct_like"/>
    <property type="match status" value="1"/>
</dbReference>
<keyword evidence="10" id="KW-1000">Mitochondrion outer membrane</keyword>
<dbReference type="Gene3D" id="2.40.30.10">
    <property type="entry name" value="Translation factors"/>
    <property type="match status" value="1"/>
</dbReference>
<feature type="domain" description="FAD-binding FR-type" evidence="28">
    <location>
        <begin position="251"/>
        <end position="356"/>
    </location>
</feature>
<feature type="binding site" evidence="26">
    <location>
        <position position="307"/>
    </location>
    <ligand>
        <name>FAD</name>
        <dbReference type="ChEBI" id="CHEBI:57692"/>
    </ligand>
</feature>
<feature type="binding site" evidence="26">
    <location>
        <position position="324"/>
    </location>
    <ligand>
        <name>FAD</name>
        <dbReference type="ChEBI" id="CHEBI:57692"/>
    </ligand>
</feature>
<comment type="cofactor">
    <cofactor evidence="2 26">
        <name>FAD</name>
        <dbReference type="ChEBI" id="CHEBI:57692"/>
    </cofactor>
</comment>
<keyword evidence="16" id="KW-0520">NAD</keyword>
<dbReference type="PANTHER" id="PTHR19370">
    <property type="entry name" value="NADH-CYTOCHROME B5 REDUCTASE"/>
    <property type="match status" value="1"/>
</dbReference>
<dbReference type="GO" id="GO:0008810">
    <property type="term" value="F:cellulase activity"/>
    <property type="evidence" value="ECO:0007669"/>
    <property type="project" value="UniProtKB-EC"/>
</dbReference>
<keyword evidence="14" id="KW-0136">Cellulose degradation</keyword>
<feature type="binding site" evidence="26">
    <location>
        <position position="322"/>
    </location>
    <ligand>
        <name>FAD</name>
        <dbReference type="ChEBI" id="CHEBI:57692"/>
    </ligand>
</feature>
<dbReference type="InterPro" id="IPR017927">
    <property type="entry name" value="FAD-bd_FR_type"/>
</dbReference>
<evidence type="ECO:0000313" key="29">
    <source>
        <dbReference type="EMBL" id="KAK3168481.1"/>
    </source>
</evidence>
<evidence type="ECO:0000256" key="16">
    <source>
        <dbReference type="ARBA" id="ARBA00023027"/>
    </source>
</evidence>
<keyword evidence="12 26" id="KW-0274">FAD</keyword>
<feature type="binding site" evidence="26">
    <location>
        <position position="331"/>
    </location>
    <ligand>
        <name>FAD</name>
        <dbReference type="ChEBI" id="CHEBI:57692"/>
    </ligand>
</feature>
<evidence type="ECO:0000256" key="25">
    <source>
        <dbReference type="ARBA" id="ARBA00047682"/>
    </source>
</evidence>
<dbReference type="EMBL" id="JASNWA010000010">
    <property type="protein sequence ID" value="KAK3168481.1"/>
    <property type="molecule type" value="Genomic_DNA"/>
</dbReference>
<dbReference type="InterPro" id="IPR017938">
    <property type="entry name" value="Riboflavin_synthase-like_b-brl"/>
</dbReference>
<gene>
    <name evidence="29" type="ORF">OEA41_004929</name>
</gene>
<evidence type="ECO:0000256" key="5">
    <source>
        <dbReference type="ARBA" id="ARBA00007793"/>
    </source>
</evidence>
<dbReference type="InterPro" id="IPR008333">
    <property type="entry name" value="Cbr1-like_FAD-bd_dom"/>
</dbReference>
<protein>
    <recommendedName>
        <fullName evidence="23">NADH-cytochrome b5 reductase 2</fullName>
        <ecNumber evidence="6">1.6.2.2</ecNumber>
        <ecNumber evidence="7">3.2.1.4</ecNumber>
    </recommendedName>
    <alternativeName>
        <fullName evidence="24">Mitochondrial cytochrome b reductase</fullName>
    </alternativeName>
</protein>
<dbReference type="FunFam" id="3.40.50.80:FF:000009">
    <property type="entry name" value="NADH-cytochrome b5 reductase"/>
    <property type="match status" value="1"/>
</dbReference>
<dbReference type="Gene3D" id="3.40.50.80">
    <property type="entry name" value="Nucleotide-binding domain of ferredoxin-NADP reductase (FNR) module"/>
    <property type="match status" value="1"/>
</dbReference>
<keyword evidence="18" id="KW-0472">Membrane</keyword>
<dbReference type="GO" id="GO:0030245">
    <property type="term" value="P:cellulose catabolic process"/>
    <property type="evidence" value="ECO:0007669"/>
    <property type="project" value="UniProtKB-KW"/>
</dbReference>
<keyword evidence="8 26" id="KW-0285">Flavoprotein</keyword>
<evidence type="ECO:0000256" key="19">
    <source>
        <dbReference type="ARBA" id="ARBA00023277"/>
    </source>
</evidence>
<dbReference type="EC" id="1.6.2.2" evidence="6"/>
<evidence type="ECO:0000256" key="7">
    <source>
        <dbReference type="ARBA" id="ARBA00012601"/>
    </source>
</evidence>
<evidence type="ECO:0000256" key="18">
    <source>
        <dbReference type="ARBA" id="ARBA00023136"/>
    </source>
</evidence>
<dbReference type="GO" id="GO:0005741">
    <property type="term" value="C:mitochondrial outer membrane"/>
    <property type="evidence" value="ECO:0007669"/>
    <property type="project" value="UniProtKB-SubCell"/>
</dbReference>
<evidence type="ECO:0000256" key="14">
    <source>
        <dbReference type="ARBA" id="ARBA00023001"/>
    </source>
</evidence>
<dbReference type="InterPro" id="IPR000334">
    <property type="entry name" value="Glyco_hydro_45"/>
</dbReference>
<evidence type="ECO:0000256" key="1">
    <source>
        <dbReference type="ARBA" id="ARBA00000966"/>
    </source>
</evidence>
<keyword evidence="11" id="KW-0378">Hydrolase</keyword>
<dbReference type="SUPFAM" id="SSF50685">
    <property type="entry name" value="Barwin-like endoglucanases"/>
    <property type="match status" value="1"/>
</dbReference>
<reference evidence="29" key="1">
    <citation type="submission" date="2022-11" db="EMBL/GenBank/DDBJ databases">
        <title>Chromosomal genome sequence assembly and mating type (MAT) locus characterization of the leprose asexual lichenized fungus Lepraria neglecta (Nyl.) Erichsen.</title>
        <authorList>
            <person name="Allen J.L."/>
            <person name="Pfeffer B."/>
        </authorList>
    </citation>
    <scope>NUCLEOTIDE SEQUENCE</scope>
    <source>
        <strain evidence="29">Allen 5258</strain>
    </source>
</reference>
<dbReference type="Gene3D" id="2.40.40.10">
    <property type="entry name" value="RlpA-like domain"/>
    <property type="match status" value="1"/>
</dbReference>
<evidence type="ECO:0000256" key="10">
    <source>
        <dbReference type="ARBA" id="ARBA00022787"/>
    </source>
</evidence>
<dbReference type="PRINTS" id="PR00371">
    <property type="entry name" value="FPNCR"/>
</dbReference>
<dbReference type="FunFam" id="2.40.30.10:FF:000032">
    <property type="entry name" value="NADH-cytochrome b5 reductase"/>
    <property type="match status" value="1"/>
</dbReference>
<dbReference type="GO" id="GO:0006696">
    <property type="term" value="P:ergosterol biosynthetic process"/>
    <property type="evidence" value="ECO:0007669"/>
    <property type="project" value="TreeGrafter"/>
</dbReference>
<evidence type="ECO:0000256" key="11">
    <source>
        <dbReference type="ARBA" id="ARBA00022801"/>
    </source>
</evidence>
<dbReference type="InterPro" id="IPR001433">
    <property type="entry name" value="OxRdtase_FAD/NAD-bd"/>
</dbReference>
<evidence type="ECO:0000256" key="2">
    <source>
        <dbReference type="ARBA" id="ARBA00001974"/>
    </source>
</evidence>
<dbReference type="SUPFAM" id="SSF63380">
    <property type="entry name" value="Riboflavin synthase domain-like"/>
    <property type="match status" value="1"/>
</dbReference>
<dbReference type="Pfam" id="PF00970">
    <property type="entry name" value="FAD_binding_6"/>
    <property type="match status" value="1"/>
</dbReference>
<name>A0AAD9YYV3_9LECA</name>
<keyword evidence="21" id="KW-0624">Polysaccharide degradation</keyword>
<evidence type="ECO:0000256" key="27">
    <source>
        <dbReference type="SAM" id="MobiDB-lite"/>
    </source>
</evidence>
<comment type="similarity">
    <text evidence="5">Belongs to the glycosyl hydrolase 45 (cellulase K) family.</text>
</comment>
<dbReference type="SUPFAM" id="SSF52343">
    <property type="entry name" value="Ferredoxin reductase-like, C-terminal NADP-linked domain"/>
    <property type="match status" value="1"/>
</dbReference>
<dbReference type="InterPro" id="IPR036908">
    <property type="entry name" value="RlpA-like_sf"/>
</dbReference>
<evidence type="ECO:0000313" key="30">
    <source>
        <dbReference type="Proteomes" id="UP001276659"/>
    </source>
</evidence>
<evidence type="ECO:0000256" key="13">
    <source>
        <dbReference type="ARBA" id="ARBA00022989"/>
    </source>
</evidence>
<evidence type="ECO:0000256" key="9">
    <source>
        <dbReference type="ARBA" id="ARBA00022692"/>
    </source>
</evidence>
<feature type="binding site" evidence="26">
    <location>
        <position position="306"/>
    </location>
    <ligand>
        <name>FAD</name>
        <dbReference type="ChEBI" id="CHEBI:57692"/>
    </ligand>
</feature>
<dbReference type="PROSITE" id="PS51384">
    <property type="entry name" value="FAD_FR"/>
    <property type="match status" value="1"/>
</dbReference>
<dbReference type="InterPro" id="IPR001834">
    <property type="entry name" value="CBR-like"/>
</dbReference>
<dbReference type="PRINTS" id="PR00406">
    <property type="entry name" value="CYTB5RDTASE"/>
</dbReference>
<comment type="function">
    <text evidence="22">May mediate the reduction of outer membrane cytochrome b5.</text>
</comment>
<keyword evidence="13" id="KW-1133">Transmembrane helix</keyword>
<evidence type="ECO:0000256" key="8">
    <source>
        <dbReference type="ARBA" id="ARBA00022630"/>
    </source>
</evidence>
<dbReference type="InterPro" id="IPR039261">
    <property type="entry name" value="FNR_nucleotide-bd"/>
</dbReference>
<keyword evidence="15" id="KW-0560">Oxidoreductase</keyword>
<evidence type="ECO:0000256" key="3">
    <source>
        <dbReference type="ARBA" id="ARBA00004572"/>
    </source>
</evidence>
<comment type="similarity">
    <text evidence="4">Belongs to the flavoprotein pyridine nucleotide cytochrome reductase family.</text>
</comment>
<dbReference type="AlphaFoldDB" id="A0AAD9YYV3"/>
<keyword evidence="20" id="KW-0326">Glycosidase</keyword>
<sequence>MIRDCCKPSCAWSSSSITSPVKTCDKSDNTLADANAQSGCAGGTAYMCGDQSPWAISDDLAYGFAAVSASAPNCCACYQLTFTSTVLSGKKMVVQATNTGSDVASTQFDLAIPGGGFGIYDACTSEWGATSAVWGAQYGGPSTNTCSQFPTALQPGCDFRWGWMQGADNPSVDWESVRRYATPPGPASSGSNTVIYATVTAAALGGGGYYYYQRTRPESHAPPSSAEQNTVPSNPSASASFPQKAFQGSDQGFIDLKLESVEEINHNTKKFRFALPNADDVSGLQIASALLTKYKGPEMEKPVIRPYTPTSDEDETGYIDFVIKKYPNGPMSEHLHNMKEGQRLDFKGPIPKYPWEANKHDHIALIAGGTGITPMYQLARAIFKNPADKTNVTLVFGNISEADILLKRELEDLENTYPQRFRAFYLLDKPPEGWAGGKGFISKDLLKTVLPEPKEKNVKVFVCGPPGLYKAVSGAKKSPADQGELTGILKELGYSQEQVYKF</sequence>
<evidence type="ECO:0000256" key="22">
    <source>
        <dbReference type="ARBA" id="ARBA00037464"/>
    </source>
</evidence>
<comment type="catalytic activity">
    <reaction evidence="25">
        <text>2 Fe(III)-[cytochrome b5] + NADH = 2 Fe(II)-[cytochrome b5] + NAD(+) + H(+)</text>
        <dbReference type="Rhea" id="RHEA:46680"/>
        <dbReference type="Rhea" id="RHEA-COMP:10438"/>
        <dbReference type="Rhea" id="RHEA-COMP:10439"/>
        <dbReference type="ChEBI" id="CHEBI:15378"/>
        <dbReference type="ChEBI" id="CHEBI:29033"/>
        <dbReference type="ChEBI" id="CHEBI:29034"/>
        <dbReference type="ChEBI" id="CHEBI:57540"/>
        <dbReference type="ChEBI" id="CHEBI:57945"/>
        <dbReference type="EC" id="1.6.2.2"/>
    </reaction>
</comment>
<keyword evidence="17" id="KW-0496">Mitochondrion</keyword>
<dbReference type="InterPro" id="IPR001709">
    <property type="entry name" value="Flavoprot_Pyr_Nucl_cyt_Rdtase"/>
</dbReference>
<keyword evidence="19" id="KW-0119">Carbohydrate metabolism</keyword>
<feature type="compositionally biased region" description="Polar residues" evidence="27">
    <location>
        <begin position="225"/>
        <end position="244"/>
    </location>
</feature>